<feature type="transmembrane region" description="Helical" evidence="1">
    <location>
        <begin position="79"/>
        <end position="97"/>
    </location>
</feature>
<dbReference type="Proteomes" id="UP000230776">
    <property type="component" value="Unassembled WGS sequence"/>
</dbReference>
<protein>
    <submittedName>
        <fullName evidence="2">Uncharacterized protein</fullName>
    </submittedName>
</protein>
<dbReference type="EMBL" id="PFAG01000013">
    <property type="protein sequence ID" value="PIR98534.1"/>
    <property type="molecule type" value="Genomic_DNA"/>
</dbReference>
<dbReference type="AlphaFoldDB" id="A0A2H0VHE9"/>
<gene>
    <name evidence="2" type="ORF">COT88_01180</name>
</gene>
<feature type="transmembrane region" description="Helical" evidence="1">
    <location>
        <begin position="54"/>
        <end position="73"/>
    </location>
</feature>
<accession>A0A2H0VHE9</accession>
<feature type="transmembrane region" description="Helical" evidence="1">
    <location>
        <begin position="102"/>
        <end position="121"/>
    </location>
</feature>
<feature type="transmembrane region" description="Helical" evidence="1">
    <location>
        <begin position="25"/>
        <end position="42"/>
    </location>
</feature>
<feature type="transmembrane region" description="Helical" evidence="1">
    <location>
        <begin position="295"/>
        <end position="314"/>
    </location>
</feature>
<keyword evidence="1" id="KW-0472">Membrane</keyword>
<reference evidence="3" key="1">
    <citation type="submission" date="2017-09" db="EMBL/GenBank/DDBJ databases">
        <title>Depth-based differentiation of microbial function through sediment-hosted aquifers and enrichment of novel symbionts in the deep terrestrial subsurface.</title>
        <authorList>
            <person name="Probst A.J."/>
            <person name="Ladd B."/>
            <person name="Jarett J.K."/>
            <person name="Geller-Mcgrath D.E."/>
            <person name="Sieber C.M.K."/>
            <person name="Emerson J.B."/>
            <person name="Anantharaman K."/>
            <person name="Thomas B.C."/>
            <person name="Malmstrom R."/>
            <person name="Stieglmeier M."/>
            <person name="Klingl A."/>
            <person name="Woyke T."/>
            <person name="Ryan C.M."/>
            <person name="Banfield J.F."/>
        </authorList>
    </citation>
    <scope>NUCLEOTIDE SEQUENCE [LARGE SCALE GENOMIC DNA]</scope>
</reference>
<keyword evidence="1" id="KW-0812">Transmembrane</keyword>
<sequence>MGNLLEKHEEQASIISEENAATGRISLIKTYSLIGGIILLAVSTSFSFMSGHPFAGTFFLVLFLALYVVEALILTGSKYALVSSVFSGLGLVMFLFAPPFKFFFIFTLTLIVFLFWAHYFGSREYNNMVKLDFFGAARRTGSLVIIGVAIFFSYILVANGNIFLQEKNVSRLVDIVIVPVAKPFVGNFSSNTKLDDVITSLAQKQLEEDIRYQRLTENNKKASIQATHDQLVIELQDKVSSSIILDLEASVSENVKNALVTVSSQIPDGQRVFWGGIMILFILVTALGFKFFVYYPVALIAFVTYELLIGSGFMEIKLETRTKEVVEIN</sequence>
<keyword evidence="1" id="KW-1133">Transmembrane helix</keyword>
<evidence type="ECO:0000313" key="2">
    <source>
        <dbReference type="EMBL" id="PIR98534.1"/>
    </source>
</evidence>
<organism evidence="2 3">
    <name type="scientific">Candidatus Colwellbacteria bacterium CG10_big_fil_rev_8_21_14_0_10_41_28</name>
    <dbReference type="NCBI Taxonomy" id="1974539"/>
    <lineage>
        <taxon>Bacteria</taxon>
        <taxon>Candidatus Colwelliibacteriota</taxon>
    </lineage>
</organism>
<comment type="caution">
    <text evidence="2">The sequence shown here is derived from an EMBL/GenBank/DDBJ whole genome shotgun (WGS) entry which is preliminary data.</text>
</comment>
<proteinExistence type="predicted"/>
<evidence type="ECO:0000256" key="1">
    <source>
        <dbReference type="SAM" id="Phobius"/>
    </source>
</evidence>
<name>A0A2H0VHE9_9BACT</name>
<feature type="transmembrane region" description="Helical" evidence="1">
    <location>
        <begin position="272"/>
        <end position="289"/>
    </location>
</feature>
<feature type="transmembrane region" description="Helical" evidence="1">
    <location>
        <begin position="141"/>
        <end position="164"/>
    </location>
</feature>
<evidence type="ECO:0000313" key="3">
    <source>
        <dbReference type="Proteomes" id="UP000230776"/>
    </source>
</evidence>